<feature type="region of interest" description="Disordered" evidence="4">
    <location>
        <begin position="364"/>
        <end position="405"/>
    </location>
</feature>
<gene>
    <name evidence="6" type="ORF">VSDG_01596</name>
</gene>
<feature type="compositionally biased region" description="Low complexity" evidence="4">
    <location>
        <begin position="440"/>
        <end position="454"/>
    </location>
</feature>
<name>A0A423WHJ2_CYTCH</name>
<feature type="region of interest" description="Disordered" evidence="4">
    <location>
        <begin position="434"/>
        <end position="587"/>
    </location>
</feature>
<dbReference type="InterPro" id="IPR003108">
    <property type="entry name" value="GAR_dom"/>
</dbReference>
<dbReference type="GO" id="GO:0005856">
    <property type="term" value="C:cytoskeleton"/>
    <property type="evidence" value="ECO:0007669"/>
    <property type="project" value="UniProtKB-SubCell"/>
</dbReference>
<feature type="region of interest" description="Disordered" evidence="4">
    <location>
        <begin position="617"/>
        <end position="670"/>
    </location>
</feature>
<keyword evidence="3" id="KW-0206">Cytoskeleton</keyword>
<protein>
    <recommendedName>
        <fullName evidence="5">GAR domain-containing protein</fullName>
    </recommendedName>
</protein>
<dbReference type="Proteomes" id="UP000284375">
    <property type="component" value="Unassembled WGS sequence"/>
</dbReference>
<feature type="region of interest" description="Disordered" evidence="4">
    <location>
        <begin position="739"/>
        <end position="844"/>
    </location>
</feature>
<keyword evidence="2" id="KW-0963">Cytoplasm</keyword>
<feature type="compositionally biased region" description="Polar residues" evidence="4">
    <location>
        <begin position="494"/>
        <end position="517"/>
    </location>
</feature>
<proteinExistence type="predicted"/>
<dbReference type="GO" id="GO:0008017">
    <property type="term" value="F:microtubule binding"/>
    <property type="evidence" value="ECO:0007669"/>
    <property type="project" value="InterPro"/>
</dbReference>
<dbReference type="SUPFAM" id="SSF143575">
    <property type="entry name" value="GAS2 domain-like"/>
    <property type="match status" value="1"/>
</dbReference>
<dbReference type="OrthoDB" id="5409589at2759"/>
<organism evidence="6 7">
    <name type="scientific">Cytospora chrysosperma</name>
    <name type="common">Cytospora canker fungus</name>
    <name type="synonym">Sphaeria chrysosperma</name>
    <dbReference type="NCBI Taxonomy" id="252740"/>
    <lineage>
        <taxon>Eukaryota</taxon>
        <taxon>Fungi</taxon>
        <taxon>Dikarya</taxon>
        <taxon>Ascomycota</taxon>
        <taxon>Pezizomycotina</taxon>
        <taxon>Sordariomycetes</taxon>
        <taxon>Sordariomycetidae</taxon>
        <taxon>Diaporthales</taxon>
        <taxon>Cytosporaceae</taxon>
        <taxon>Cytospora</taxon>
    </lineage>
</organism>
<dbReference type="STRING" id="252740.A0A423WHJ2"/>
<accession>A0A423WHJ2</accession>
<feature type="compositionally biased region" description="Low complexity" evidence="4">
    <location>
        <begin position="568"/>
        <end position="580"/>
    </location>
</feature>
<feature type="compositionally biased region" description="Polar residues" evidence="4">
    <location>
        <begin position="387"/>
        <end position="397"/>
    </location>
</feature>
<evidence type="ECO:0000259" key="5">
    <source>
        <dbReference type="PROSITE" id="PS51460"/>
    </source>
</evidence>
<dbReference type="Gene3D" id="3.30.920.20">
    <property type="entry name" value="Gas2-like domain"/>
    <property type="match status" value="1"/>
</dbReference>
<evidence type="ECO:0000256" key="2">
    <source>
        <dbReference type="ARBA" id="ARBA00022490"/>
    </source>
</evidence>
<feature type="region of interest" description="Disordered" evidence="4">
    <location>
        <begin position="106"/>
        <end position="133"/>
    </location>
</feature>
<dbReference type="EMBL" id="LJZO01000004">
    <property type="protein sequence ID" value="ROW02793.1"/>
    <property type="molecule type" value="Genomic_DNA"/>
</dbReference>
<evidence type="ECO:0000256" key="1">
    <source>
        <dbReference type="ARBA" id="ARBA00004245"/>
    </source>
</evidence>
<feature type="compositionally biased region" description="Low complexity" evidence="4">
    <location>
        <begin position="807"/>
        <end position="830"/>
    </location>
</feature>
<reference evidence="6 7" key="1">
    <citation type="submission" date="2015-09" db="EMBL/GenBank/DDBJ databases">
        <title>Host preference determinants of Valsa canker pathogens revealed by comparative genomics.</title>
        <authorList>
            <person name="Yin Z."/>
            <person name="Huang L."/>
        </authorList>
    </citation>
    <scope>NUCLEOTIDE SEQUENCE [LARGE SCALE GENOMIC DNA]</scope>
    <source>
        <strain evidence="6 7">YSFL</strain>
    </source>
</reference>
<feature type="domain" description="GAR" evidence="5">
    <location>
        <begin position="630"/>
        <end position="719"/>
    </location>
</feature>
<keyword evidence="7" id="KW-1185">Reference proteome</keyword>
<feature type="compositionally biased region" description="Polar residues" evidence="4">
    <location>
        <begin position="642"/>
        <end position="651"/>
    </location>
</feature>
<feature type="compositionally biased region" description="Basic and acidic residues" evidence="4">
    <location>
        <begin position="527"/>
        <end position="541"/>
    </location>
</feature>
<evidence type="ECO:0000256" key="4">
    <source>
        <dbReference type="SAM" id="MobiDB-lite"/>
    </source>
</evidence>
<dbReference type="InterPro" id="IPR036534">
    <property type="entry name" value="GAR_dom_sf"/>
</dbReference>
<evidence type="ECO:0000313" key="6">
    <source>
        <dbReference type="EMBL" id="ROW02793.1"/>
    </source>
</evidence>
<evidence type="ECO:0000256" key="3">
    <source>
        <dbReference type="ARBA" id="ARBA00023212"/>
    </source>
</evidence>
<sequence>MTEPTVHAPQGGRLMLSTRIPYHSTSTHSPTHQRNPSDDFITRLSPMNAIDTFRAPSGSLKACMDAATAAEQSFAIRAAIASKNIYEWLDELRDWPWPTEGGIGFQTPASAKRDLPPRGRAAPTVETPSEDATAPRQNRYLGSLLESDIVRYETRIGQIQDELDKLDIEEIKRHVLQNHIMPLSRPGTPASPGFDRHFGMPSLASYTKMDDMTAVITATVVQALPNLSKLLRLMNAWSTRLSLLRRVPSLMSSLSDAEAAVQSGFSTMEQGFQSLVDQFSASHSTAGAKLPHNDFEVLKLGLENKIARASRELDYMLDTLEGRDDTLPEDWIDRMEAAEQGCADWIVAYEKMLCDAQSAALRAQTRPAESENSLKQPGSAENGIEGSESSRQTNGDSSRARTVRDGSRSGVVINVQLADDDLLQPLQAIDNKALEKADRSTSSLGGSDASSTSTIKQAVSPAVHRSTSDGDLDAEYLSLEPSDRSRNPALPLTSVENRSGTAVSDASTVTRSPQDPQRTPDLLPTRGNRDSPHTPPKERRSASMSLGDMPPVLEGPEDDEDSVPTPPSSSIESSTQTLGSPFVLSDASGEDDHLRRQINEILENIPAKVHLSQPAAVNHLNPPDLQLPYTKPRSTADKPVRSRSSMSSRAGTPSFMLAPVSRPQKQRGSQDIKLYHLSRGTGEPPIKLFIRCVGERVMVRVGGGWADLGEYLKEYAIHHSRRSHQGADSRVEVRDMPRSFSSLSTRNSVSPPGRPSPPSRPASVAGSTSPIYVKKTRKSSGGEDLLGPRLPRTPLAYGGAGASETPSSVSGSTGRSRSSSGISSTEGDSSLGMAGPRSMKKDISQESLEWVESIKEKVRAASSSADMMRTAAVAEPAQARERGFGDIGKIGGTKRLFRKAT</sequence>
<dbReference type="PROSITE" id="PS51460">
    <property type="entry name" value="GAR"/>
    <property type="match status" value="1"/>
</dbReference>
<dbReference type="AlphaFoldDB" id="A0A423WHJ2"/>
<dbReference type="Pfam" id="PF02187">
    <property type="entry name" value="GAS2"/>
    <property type="match status" value="1"/>
</dbReference>
<comment type="subcellular location">
    <subcellularLocation>
        <location evidence="1">Cytoplasm</location>
        <location evidence="1">Cytoskeleton</location>
    </subcellularLocation>
</comment>
<comment type="caution">
    <text evidence="6">The sequence shown here is derived from an EMBL/GenBank/DDBJ whole genome shotgun (WGS) entry which is preliminary data.</text>
</comment>
<evidence type="ECO:0000313" key="7">
    <source>
        <dbReference type="Proteomes" id="UP000284375"/>
    </source>
</evidence>